<dbReference type="EMBL" id="JBFCZG010000003">
    <property type="protein sequence ID" value="KAL3425065.1"/>
    <property type="molecule type" value="Genomic_DNA"/>
</dbReference>
<proteinExistence type="predicted"/>
<protein>
    <submittedName>
        <fullName evidence="1">Uncharacterized protein</fullName>
    </submittedName>
</protein>
<organism evidence="1 2">
    <name type="scientific">Phlyctema vagabunda</name>
    <dbReference type="NCBI Taxonomy" id="108571"/>
    <lineage>
        <taxon>Eukaryota</taxon>
        <taxon>Fungi</taxon>
        <taxon>Dikarya</taxon>
        <taxon>Ascomycota</taxon>
        <taxon>Pezizomycotina</taxon>
        <taxon>Leotiomycetes</taxon>
        <taxon>Helotiales</taxon>
        <taxon>Dermateaceae</taxon>
        <taxon>Phlyctema</taxon>
    </lineage>
</organism>
<dbReference type="Proteomes" id="UP001629113">
    <property type="component" value="Unassembled WGS sequence"/>
</dbReference>
<sequence length="145" mass="16312">MIVPWQIVKFIPLERCTAALAGLTQLLIMDCSGDWTIELATHDPALAYGETLALDSDDDDRVEGFVEDFQFENEVEAEVEDERDLHASPDGYIHIIPSAPDAADMVDRIRDELRPLVTSFFELNSSPEILVFERPVSLNVFGTWT</sequence>
<reference evidence="1 2" key="1">
    <citation type="submission" date="2024-06" db="EMBL/GenBank/DDBJ databases">
        <title>Complete genome of Phlyctema vagabunda strain 19-DSS-EL-015.</title>
        <authorList>
            <person name="Fiorenzani C."/>
        </authorList>
    </citation>
    <scope>NUCLEOTIDE SEQUENCE [LARGE SCALE GENOMIC DNA]</scope>
    <source>
        <strain evidence="1 2">19-DSS-EL-015</strain>
    </source>
</reference>
<comment type="caution">
    <text evidence="1">The sequence shown here is derived from an EMBL/GenBank/DDBJ whole genome shotgun (WGS) entry which is preliminary data.</text>
</comment>
<accession>A0ABR4PNW8</accession>
<gene>
    <name evidence="1" type="ORF">PVAG01_04346</name>
</gene>
<evidence type="ECO:0000313" key="1">
    <source>
        <dbReference type="EMBL" id="KAL3425065.1"/>
    </source>
</evidence>
<name>A0ABR4PNW8_9HELO</name>
<evidence type="ECO:0000313" key="2">
    <source>
        <dbReference type="Proteomes" id="UP001629113"/>
    </source>
</evidence>
<keyword evidence="2" id="KW-1185">Reference proteome</keyword>